<dbReference type="Proteomes" id="UP000323166">
    <property type="component" value="Unassembled WGS sequence"/>
</dbReference>
<feature type="transmembrane region" description="Helical" evidence="2">
    <location>
        <begin position="20"/>
        <end position="43"/>
    </location>
</feature>
<feature type="region of interest" description="Disordered" evidence="1">
    <location>
        <begin position="611"/>
        <end position="630"/>
    </location>
</feature>
<feature type="transmembrane region" description="Helical" evidence="2">
    <location>
        <begin position="146"/>
        <end position="171"/>
    </location>
</feature>
<protein>
    <submittedName>
        <fullName evidence="4">ABC-2 type transport system permease protein</fullName>
    </submittedName>
</protein>
<proteinExistence type="predicted"/>
<feature type="transmembrane region" description="Helical" evidence="2">
    <location>
        <begin position="301"/>
        <end position="323"/>
    </location>
</feature>
<dbReference type="Pfam" id="PF20047">
    <property type="entry name" value="DUF6449"/>
    <property type="match status" value="1"/>
</dbReference>
<feature type="transmembrane region" description="Helical" evidence="2">
    <location>
        <begin position="63"/>
        <end position="85"/>
    </location>
</feature>
<evidence type="ECO:0000259" key="3">
    <source>
        <dbReference type="Pfam" id="PF20047"/>
    </source>
</evidence>
<accession>A0A5S4ZTC1</accession>
<feature type="transmembrane region" description="Helical" evidence="2">
    <location>
        <begin position="239"/>
        <end position="257"/>
    </location>
</feature>
<gene>
    <name evidence="4" type="ORF">LX24_01678</name>
</gene>
<dbReference type="AlphaFoldDB" id="A0A5S4ZTC1"/>
<dbReference type="InterPro" id="IPR045611">
    <property type="entry name" value="DUF6449"/>
</dbReference>
<keyword evidence="2" id="KW-0812">Transmembrane</keyword>
<reference evidence="4 5" key="1">
    <citation type="submission" date="2019-07" db="EMBL/GenBank/DDBJ databases">
        <title>Genomic Encyclopedia of Type Strains, Phase I: the one thousand microbial genomes (KMG-I) project.</title>
        <authorList>
            <person name="Kyrpides N."/>
        </authorList>
    </citation>
    <scope>NUCLEOTIDE SEQUENCE [LARGE SCALE GENOMIC DNA]</scope>
    <source>
        <strain evidence="4 5">DSM 6562</strain>
    </source>
</reference>
<evidence type="ECO:0000313" key="4">
    <source>
        <dbReference type="EMBL" id="TYO95328.1"/>
    </source>
</evidence>
<feature type="transmembrane region" description="Helical" evidence="2">
    <location>
        <begin position="335"/>
        <end position="355"/>
    </location>
</feature>
<sequence>MKSKTSFLNKGFLVNDFRKYSWVAVAYTLALIFVIPLNILMMLGNEYITDKNLFKNLFLFINQEFQCILVLTVPVGLAILLFRYLHVRIPADALHSLPIKRSSIYRSHILAGIVLLISPVLITGIISIMLQLFLDLGTYYSINDVFRWMGITTLMNLTIFLTCVFVGMLVGMSTVQGVLTYILLLFPVGIIVLVTQNLEFFVYGFMPNTDYQSVRLSPITRIMEGFNPLSERAMSSTEVLAYVTICAVLFLLANYLYKIRDLETATQSIAFKKLRNIFKYGVTFCTMLLGGLYFQQTQQNLAWTVFGYLAGSLIGYVVAEILLQKSLGFFKEAKSFKGYAAFGAVVIILLLSVRFDLIGYEKRLPELGEVQQVYFSNSFYYHNIGEDNRKDIFSDQDNLQHIFQLHRSIIADKKDNYLTGNQNKKRQALFIYHLSDGSTMTRGYQIDYDKYTGFIKPIKESKEYKEMYYDILHVNPADVEKITLRPNMRTGGYKEAVILDPAEIKEAIDIMKQDVMRATYEQMTEEKEPWASISLLITENNVEKYLQLIENLPQTIERHEKDIQIHASWHKYDYLLESWLKEKGYYQKARVLPEEISYAVVERVENREQWEEKRRRGLAPTGQPGNESVKRLEIKDKKQIETCLREYLHQWVLDTAFTRNTASDDKYIISFYGKEQEHLEYGSFVGDNVPDFIRAYFAE</sequence>
<organism evidence="4 5">
    <name type="scientific">Desulfallas thermosapovorans DSM 6562</name>
    <dbReference type="NCBI Taxonomy" id="1121431"/>
    <lineage>
        <taxon>Bacteria</taxon>
        <taxon>Bacillati</taxon>
        <taxon>Bacillota</taxon>
        <taxon>Clostridia</taxon>
        <taxon>Eubacteriales</taxon>
        <taxon>Desulfallaceae</taxon>
        <taxon>Desulfallas</taxon>
    </lineage>
</organism>
<evidence type="ECO:0000313" key="5">
    <source>
        <dbReference type="Proteomes" id="UP000323166"/>
    </source>
</evidence>
<feature type="transmembrane region" description="Helical" evidence="2">
    <location>
        <begin position="109"/>
        <end position="134"/>
    </location>
</feature>
<dbReference type="EMBL" id="VNHM01000008">
    <property type="protein sequence ID" value="TYO95328.1"/>
    <property type="molecule type" value="Genomic_DNA"/>
</dbReference>
<evidence type="ECO:0000256" key="2">
    <source>
        <dbReference type="SAM" id="Phobius"/>
    </source>
</evidence>
<comment type="caution">
    <text evidence="4">The sequence shown here is derived from an EMBL/GenBank/DDBJ whole genome shotgun (WGS) entry which is preliminary data.</text>
</comment>
<keyword evidence="5" id="KW-1185">Reference proteome</keyword>
<keyword evidence="2" id="KW-0472">Membrane</keyword>
<evidence type="ECO:0000256" key="1">
    <source>
        <dbReference type="SAM" id="MobiDB-lite"/>
    </source>
</evidence>
<feature type="domain" description="DUF6449" evidence="3">
    <location>
        <begin position="432"/>
        <end position="543"/>
    </location>
</feature>
<feature type="transmembrane region" description="Helical" evidence="2">
    <location>
        <begin position="178"/>
        <end position="198"/>
    </location>
</feature>
<dbReference type="RefSeq" id="WP_166511684.1">
    <property type="nucleotide sequence ID" value="NZ_VNHM01000008.1"/>
</dbReference>
<name>A0A5S4ZTC1_9FIRM</name>
<keyword evidence="2" id="KW-1133">Transmembrane helix</keyword>
<feature type="transmembrane region" description="Helical" evidence="2">
    <location>
        <begin position="277"/>
        <end position="295"/>
    </location>
</feature>